<sequence length="82" mass="9472">MRECYDQQNYKKRFVDSGHNHDDSFMFMVSCVPIRLVDENALAKQPTILPQNFAGLKIAFQQETEEMVQKKSGDNQTPNMTS</sequence>
<keyword evidence="2" id="KW-1185">Reference proteome</keyword>
<evidence type="ECO:0000313" key="2">
    <source>
        <dbReference type="Proteomes" id="UP000801492"/>
    </source>
</evidence>
<gene>
    <name evidence="1" type="ORF">ILUMI_18570</name>
</gene>
<proteinExistence type="predicted"/>
<organism evidence="1 2">
    <name type="scientific">Ignelater luminosus</name>
    <name type="common">Cucubano</name>
    <name type="synonym">Pyrophorus luminosus</name>
    <dbReference type="NCBI Taxonomy" id="2038154"/>
    <lineage>
        <taxon>Eukaryota</taxon>
        <taxon>Metazoa</taxon>
        <taxon>Ecdysozoa</taxon>
        <taxon>Arthropoda</taxon>
        <taxon>Hexapoda</taxon>
        <taxon>Insecta</taxon>
        <taxon>Pterygota</taxon>
        <taxon>Neoptera</taxon>
        <taxon>Endopterygota</taxon>
        <taxon>Coleoptera</taxon>
        <taxon>Polyphaga</taxon>
        <taxon>Elateriformia</taxon>
        <taxon>Elateroidea</taxon>
        <taxon>Elateridae</taxon>
        <taxon>Agrypninae</taxon>
        <taxon>Pyrophorini</taxon>
        <taxon>Ignelater</taxon>
    </lineage>
</organism>
<dbReference type="OrthoDB" id="6769633at2759"/>
<name>A0A8K0CHR3_IGNLU</name>
<dbReference type="Proteomes" id="UP000801492">
    <property type="component" value="Unassembled WGS sequence"/>
</dbReference>
<protein>
    <submittedName>
        <fullName evidence="1">Uncharacterized protein</fullName>
    </submittedName>
</protein>
<accession>A0A8K0CHR3</accession>
<dbReference type="EMBL" id="VTPC01082682">
    <property type="protein sequence ID" value="KAF2887603.1"/>
    <property type="molecule type" value="Genomic_DNA"/>
</dbReference>
<evidence type="ECO:0000313" key="1">
    <source>
        <dbReference type="EMBL" id="KAF2887603.1"/>
    </source>
</evidence>
<reference evidence="1" key="1">
    <citation type="submission" date="2019-08" db="EMBL/GenBank/DDBJ databases">
        <title>The genome of the North American firefly Photinus pyralis.</title>
        <authorList>
            <consortium name="Photinus pyralis genome working group"/>
            <person name="Fallon T.R."/>
            <person name="Sander Lower S.E."/>
            <person name="Weng J.-K."/>
        </authorList>
    </citation>
    <scope>NUCLEOTIDE SEQUENCE</scope>
    <source>
        <strain evidence="1">TRF0915ILg1</strain>
        <tissue evidence="1">Whole body</tissue>
    </source>
</reference>
<comment type="caution">
    <text evidence="1">The sequence shown here is derived from an EMBL/GenBank/DDBJ whole genome shotgun (WGS) entry which is preliminary data.</text>
</comment>
<dbReference type="AlphaFoldDB" id="A0A8K0CHR3"/>